<gene>
    <name evidence="1" type="ORF">MSG28_005454</name>
</gene>
<protein>
    <submittedName>
        <fullName evidence="1">Uncharacterized protein</fullName>
    </submittedName>
</protein>
<evidence type="ECO:0000313" key="1">
    <source>
        <dbReference type="EMBL" id="KAI8441762.1"/>
    </source>
</evidence>
<organism evidence="1 2">
    <name type="scientific">Choristoneura fumiferana</name>
    <name type="common">Spruce budworm moth</name>
    <name type="synonym">Archips fumiferana</name>
    <dbReference type="NCBI Taxonomy" id="7141"/>
    <lineage>
        <taxon>Eukaryota</taxon>
        <taxon>Metazoa</taxon>
        <taxon>Ecdysozoa</taxon>
        <taxon>Arthropoda</taxon>
        <taxon>Hexapoda</taxon>
        <taxon>Insecta</taxon>
        <taxon>Pterygota</taxon>
        <taxon>Neoptera</taxon>
        <taxon>Endopterygota</taxon>
        <taxon>Lepidoptera</taxon>
        <taxon>Glossata</taxon>
        <taxon>Ditrysia</taxon>
        <taxon>Tortricoidea</taxon>
        <taxon>Tortricidae</taxon>
        <taxon>Tortricinae</taxon>
        <taxon>Choristoneura</taxon>
    </lineage>
</organism>
<dbReference type="Proteomes" id="UP001064048">
    <property type="component" value="Chromosome 9"/>
</dbReference>
<sequence length="727" mass="81367">MVCVKFPIRTGPAWELWPKPSCSERRLCPAVGRCALGSAALNLPSLGMRRNVRVHVVVHVVLQQQRAAPSVRALTSFTTTGGKRAGGSPDGKRLPSPMDTCNARRVTSGTSNTGLAVPSLSLDNGERGGVSLRDRIRNDDIRSRTKVTDIARRIAKLKWQWAGHIARRTDGRWGQKVLEWRPRTGRRAVGRPPTRWSDDLVKIAGSRWMRKAQDRLSTYPSGDRANLLRSHAARSAECNPAGSPRPRRAPRESRRVSLAQASGYVQLNQYRLLQPIGQSHLSRKPQFNQYRLLQPIGQSHLSRKPQFNQYRLLQPIGQGSYGIVKLAYSEEDDTHYAMKILSKRKLMRRAGLFGRAPPRRPGPGPPPDPLQRVYREIAVLKKLDHPNVVKLVEVLDDPEEDQLYLVFQLLEGGPVIEIPTDQYLSEDLARSYFRDVLLGVEYCKLEQFFVMHMHYQRIAHRDLKPANLLLGEGRVQVADLGACGELAEAGRLAGGVGTPAFRAPEAAAPADRYDGEAADIWSLGVTLFAMVTGRVPWAGNSCAELQRRVQTDPLKFPAQPALSMQLQFLLMNMLDKNPASRYTIRDIKEHPWVTSDGRYPLPSEQENCRLVEITDEDMAQVVTSIPNLSTLILIKTMLKKHSFQNPFLRSREGSSSRRESSEAIKEPEKPKRGGLARSGRSLSAPGNYLTDSRQTSFDIALESVDEARDQSQEHDKKDQPGEEMAAR</sequence>
<comment type="caution">
    <text evidence="1">The sequence shown here is derived from an EMBL/GenBank/DDBJ whole genome shotgun (WGS) entry which is preliminary data.</text>
</comment>
<evidence type="ECO:0000313" key="2">
    <source>
        <dbReference type="Proteomes" id="UP001064048"/>
    </source>
</evidence>
<keyword evidence="2" id="KW-1185">Reference proteome</keyword>
<dbReference type="EMBL" id="CM046109">
    <property type="protein sequence ID" value="KAI8441762.1"/>
    <property type="molecule type" value="Genomic_DNA"/>
</dbReference>
<proteinExistence type="predicted"/>
<name>A0ACC0KZS3_CHOFU</name>
<accession>A0ACC0KZS3</accession>
<reference evidence="1 2" key="1">
    <citation type="journal article" date="2022" name="Genome Biol. Evol.">
        <title>The Spruce Budworm Genome: Reconstructing the Evolutionary History of Antifreeze Proteins.</title>
        <authorList>
            <person name="Beliveau C."/>
            <person name="Gagne P."/>
            <person name="Picq S."/>
            <person name="Vernygora O."/>
            <person name="Keeling C.I."/>
            <person name="Pinkney K."/>
            <person name="Doucet D."/>
            <person name="Wen F."/>
            <person name="Johnston J.S."/>
            <person name="Maaroufi H."/>
            <person name="Boyle B."/>
            <person name="Laroche J."/>
            <person name="Dewar K."/>
            <person name="Juretic N."/>
            <person name="Blackburn G."/>
            <person name="Nisole A."/>
            <person name="Brunet B."/>
            <person name="Brandao M."/>
            <person name="Lumley L."/>
            <person name="Duan J."/>
            <person name="Quan G."/>
            <person name="Lucarotti C.J."/>
            <person name="Roe A.D."/>
            <person name="Sperling F.A.H."/>
            <person name="Levesque R.C."/>
            <person name="Cusson M."/>
        </authorList>
    </citation>
    <scope>NUCLEOTIDE SEQUENCE [LARGE SCALE GENOMIC DNA]</scope>
    <source>
        <strain evidence="1">Glfc:IPQL:Cfum</strain>
    </source>
</reference>